<reference evidence="2 3" key="2">
    <citation type="submission" date="2018-11" db="EMBL/GenBank/DDBJ databases">
        <authorList>
            <consortium name="Pathogen Informatics"/>
        </authorList>
    </citation>
    <scope>NUCLEOTIDE SEQUENCE [LARGE SCALE GENOMIC DNA]</scope>
</reference>
<dbReference type="InterPro" id="IPR051113">
    <property type="entry name" value="Integrator_subunit6"/>
</dbReference>
<dbReference type="Proteomes" id="UP000278627">
    <property type="component" value="Unassembled WGS sequence"/>
</dbReference>
<dbReference type="AlphaFoldDB" id="A0A0N4T293"/>
<protein>
    <submittedName>
        <fullName evidence="4">Aminotran_1_2 domain-containing protein</fullName>
    </submittedName>
</protein>
<proteinExistence type="predicted"/>
<dbReference type="WBParaSite" id="BPAG_0000231601-mRNA-1">
    <property type="protein sequence ID" value="BPAG_0000231601-mRNA-1"/>
    <property type="gene ID" value="BPAG_0000231601"/>
</dbReference>
<gene>
    <name evidence="2" type="ORF">BPAG_LOCUS2286</name>
</gene>
<dbReference type="PANTHER" id="PTHR12957">
    <property type="entry name" value="DEAD/H BOX POLYPEPTIDE 26/DICE1-RELATED"/>
    <property type="match status" value="1"/>
</dbReference>
<reference evidence="4" key="1">
    <citation type="submission" date="2016-04" db="UniProtKB">
        <authorList>
            <consortium name="WormBaseParasite"/>
        </authorList>
    </citation>
    <scope>IDENTIFICATION</scope>
</reference>
<evidence type="ECO:0000313" key="4">
    <source>
        <dbReference type="WBParaSite" id="BPAG_0000231601-mRNA-1"/>
    </source>
</evidence>
<accession>A0A0N4T293</accession>
<dbReference type="GO" id="GO:0034472">
    <property type="term" value="P:snRNA 3'-end processing"/>
    <property type="evidence" value="ECO:0007669"/>
    <property type="project" value="TreeGrafter"/>
</dbReference>
<dbReference type="STRING" id="6280.A0A0N4T293"/>
<dbReference type="GO" id="GO:0032039">
    <property type="term" value="C:integrator complex"/>
    <property type="evidence" value="ECO:0007669"/>
    <property type="project" value="TreeGrafter"/>
</dbReference>
<dbReference type="Pfam" id="PF25462">
    <property type="entry name" value="Beta-barrel_INTS6"/>
    <property type="match status" value="1"/>
</dbReference>
<name>A0A0N4T293_BRUPA</name>
<keyword evidence="3" id="KW-1185">Reference proteome</keyword>
<feature type="domain" description="Integrator complex subunit 6-like beta-barrel" evidence="1">
    <location>
        <begin position="144"/>
        <end position="228"/>
    </location>
</feature>
<sequence length="445" mass="50311">MILSKFIKVAKPTTIGNELIEEPFRWDQRLYSIVLRLSSTSMGKVSPGMNIPSDSSPIDAMCIATGGRSYSVSSHKMLAICVESIVQKLQQQGIILRSEKYGLDPTLNRTNGVVENGNSKKKNDELTSVGGKPFNSDNWHNVTCIVYICESLVCQDFPFDKYELEPSSLTRFILERKQHGVFVHNSSVLGGSPAPFGYFKAATNLSCVNLFIMPYNYPLLLPLIEEVKMDLKAKIAIPGVCVWKNIWPLFQLLKKAFTRLSISHNMLEPDQMQQYSYNILSYIAKVKHMAREEFESLCSTMAASLQISLVSLVCWRSEAHLCNGRGMKRISEYNNNMDNFHGFQVQVEIPKILIAPSLQFRNPFEIRRGKLFEQVQKMRINLMQQLNVGQIPIFEGGRPGTSIKLQHAEDLHNLPIGQMGNYQEYIKSLEAVGRGPLREVEPQAI</sequence>
<dbReference type="EMBL" id="UZAD01000302">
    <property type="protein sequence ID" value="VDN83472.1"/>
    <property type="molecule type" value="Genomic_DNA"/>
</dbReference>
<organism evidence="4">
    <name type="scientific">Brugia pahangi</name>
    <name type="common">Filarial nematode worm</name>
    <dbReference type="NCBI Taxonomy" id="6280"/>
    <lineage>
        <taxon>Eukaryota</taxon>
        <taxon>Metazoa</taxon>
        <taxon>Ecdysozoa</taxon>
        <taxon>Nematoda</taxon>
        <taxon>Chromadorea</taxon>
        <taxon>Rhabditida</taxon>
        <taxon>Spirurina</taxon>
        <taxon>Spiruromorpha</taxon>
        <taxon>Filarioidea</taxon>
        <taxon>Onchocercidae</taxon>
        <taxon>Brugia</taxon>
    </lineage>
</organism>
<evidence type="ECO:0000313" key="2">
    <source>
        <dbReference type="EMBL" id="VDN83472.1"/>
    </source>
</evidence>
<evidence type="ECO:0000259" key="1">
    <source>
        <dbReference type="Pfam" id="PF25462"/>
    </source>
</evidence>
<evidence type="ECO:0000313" key="3">
    <source>
        <dbReference type="Proteomes" id="UP000278627"/>
    </source>
</evidence>
<dbReference type="PANTHER" id="PTHR12957:SF2">
    <property type="entry name" value="INTEGRATOR COMPLEX SUBUNIT 6"/>
    <property type="match status" value="1"/>
</dbReference>
<dbReference type="InterPro" id="IPR057413">
    <property type="entry name" value="Beta-barrel_INTS6"/>
</dbReference>